<dbReference type="PANTHER" id="PTHR17985">
    <property type="entry name" value="SER/THR-RICH PROTEIN T10 IN DGCR REGION"/>
    <property type="match status" value="1"/>
</dbReference>
<sequence length="296" mass="33936">TRIQLGDSMCLLFFKTNENAKSDEYSLVLVNVRDEYYDRPTKMAFPWDDSQIIGAQDNEKGREGGTWIAINKETAKIGVVLNILQPQQSANMTARGHLVVNYLNGDLTPKEYLEKICEKGNEYNGFLLVAMQLGDNNCADVCCYSNKHHNTPQSLPYGIHAFGNSINPDKPWSKVTYGRNKFEQIMQKHTKITSKDKLIEDIFEMLYDKEPQELDDTIKVQGGERSPFGLKRLNSIFVEIPEVKYGTRTWTIIIVDGNKNVDYIEKTMQEPILCDDHSVHPNWVLNEHHFKLKSSN</sequence>
<protein>
    <submittedName>
        <fullName evidence="1">Uncharacterized protein</fullName>
    </submittedName>
</protein>
<comment type="caution">
    <text evidence="1">The sequence shown here is derived from an EMBL/GenBank/DDBJ whole genome shotgun (WGS) entry which is preliminary data.</text>
</comment>
<name>A0A443SGC0_9ACAR</name>
<dbReference type="Proteomes" id="UP000288716">
    <property type="component" value="Unassembled WGS sequence"/>
</dbReference>
<dbReference type="VEuPathDB" id="VectorBase:LDEU005481"/>
<evidence type="ECO:0000313" key="1">
    <source>
        <dbReference type="EMBL" id="RWS26559.1"/>
    </source>
</evidence>
<reference evidence="1 2" key="1">
    <citation type="journal article" date="2018" name="Gigascience">
        <title>Genomes of trombidid mites reveal novel predicted allergens and laterally-transferred genes associated with secondary metabolism.</title>
        <authorList>
            <person name="Dong X."/>
            <person name="Chaisiri K."/>
            <person name="Xia D."/>
            <person name="Armstrong S.D."/>
            <person name="Fang Y."/>
            <person name="Donnelly M.J."/>
            <person name="Kadowaki T."/>
            <person name="McGarry J.W."/>
            <person name="Darby A.C."/>
            <person name="Makepeace B.L."/>
        </authorList>
    </citation>
    <scope>NUCLEOTIDE SEQUENCE [LARGE SCALE GENOMIC DNA]</scope>
    <source>
        <strain evidence="1">UoL-UT</strain>
    </source>
</reference>
<dbReference type="PANTHER" id="PTHR17985:SF8">
    <property type="entry name" value="TRANSPORT AND GOLGI ORGANIZATION PROTEIN 2 HOMOLOG"/>
    <property type="match status" value="1"/>
</dbReference>
<dbReference type="Pfam" id="PF05742">
    <property type="entry name" value="TANGO2"/>
    <property type="match status" value="1"/>
</dbReference>
<accession>A0A443SGC0</accession>
<gene>
    <name evidence="1" type="ORF">B4U80_09099</name>
</gene>
<feature type="non-terminal residue" evidence="1">
    <location>
        <position position="1"/>
    </location>
</feature>
<dbReference type="OrthoDB" id="191601at2759"/>
<dbReference type="STRING" id="299467.A0A443SGC0"/>
<organism evidence="1 2">
    <name type="scientific">Leptotrombidium deliense</name>
    <dbReference type="NCBI Taxonomy" id="299467"/>
    <lineage>
        <taxon>Eukaryota</taxon>
        <taxon>Metazoa</taxon>
        <taxon>Ecdysozoa</taxon>
        <taxon>Arthropoda</taxon>
        <taxon>Chelicerata</taxon>
        <taxon>Arachnida</taxon>
        <taxon>Acari</taxon>
        <taxon>Acariformes</taxon>
        <taxon>Trombidiformes</taxon>
        <taxon>Prostigmata</taxon>
        <taxon>Anystina</taxon>
        <taxon>Parasitengona</taxon>
        <taxon>Trombiculoidea</taxon>
        <taxon>Trombiculidae</taxon>
        <taxon>Leptotrombidium</taxon>
    </lineage>
</organism>
<dbReference type="GO" id="GO:0007030">
    <property type="term" value="P:Golgi organization"/>
    <property type="evidence" value="ECO:0007669"/>
    <property type="project" value="TreeGrafter"/>
</dbReference>
<dbReference type="GO" id="GO:0005794">
    <property type="term" value="C:Golgi apparatus"/>
    <property type="evidence" value="ECO:0007669"/>
    <property type="project" value="TreeGrafter"/>
</dbReference>
<dbReference type="GO" id="GO:0009306">
    <property type="term" value="P:protein secretion"/>
    <property type="evidence" value="ECO:0007669"/>
    <property type="project" value="TreeGrafter"/>
</dbReference>
<dbReference type="EMBL" id="NCKV01002656">
    <property type="protein sequence ID" value="RWS26559.1"/>
    <property type="molecule type" value="Genomic_DNA"/>
</dbReference>
<keyword evidence="2" id="KW-1185">Reference proteome</keyword>
<proteinExistence type="predicted"/>
<dbReference type="AlphaFoldDB" id="A0A443SGC0"/>
<evidence type="ECO:0000313" key="2">
    <source>
        <dbReference type="Proteomes" id="UP000288716"/>
    </source>
</evidence>
<dbReference type="InterPro" id="IPR008551">
    <property type="entry name" value="TANGO2"/>
</dbReference>